<evidence type="ECO:0000256" key="5">
    <source>
        <dbReference type="SAM" id="Coils"/>
    </source>
</evidence>
<dbReference type="PROSITE" id="PS00108">
    <property type="entry name" value="PROTEIN_KINASE_ST"/>
    <property type="match status" value="1"/>
</dbReference>
<proteinExistence type="predicted"/>
<evidence type="ECO:0000256" key="1">
    <source>
        <dbReference type="ARBA" id="ARBA00022679"/>
    </source>
</evidence>
<dbReference type="SMART" id="SM00220">
    <property type="entry name" value="S_TKc"/>
    <property type="match status" value="1"/>
</dbReference>
<evidence type="ECO:0000256" key="3">
    <source>
        <dbReference type="ARBA" id="ARBA00022777"/>
    </source>
</evidence>
<dbReference type="GO" id="GO:0005524">
    <property type="term" value="F:ATP binding"/>
    <property type="evidence" value="ECO:0007669"/>
    <property type="project" value="UniProtKB-KW"/>
</dbReference>
<feature type="compositionally biased region" description="Basic and acidic residues" evidence="6">
    <location>
        <begin position="260"/>
        <end position="278"/>
    </location>
</feature>
<dbReference type="Gene3D" id="3.40.50.300">
    <property type="entry name" value="P-loop containing nucleotide triphosphate hydrolases"/>
    <property type="match status" value="1"/>
</dbReference>
<dbReference type="InterPro" id="IPR027417">
    <property type="entry name" value="P-loop_NTPase"/>
</dbReference>
<dbReference type="RefSeq" id="WP_047815150.1">
    <property type="nucleotide sequence ID" value="NZ_LECT01000029.1"/>
</dbReference>
<dbReference type="GO" id="GO:0004674">
    <property type="term" value="F:protein serine/threonine kinase activity"/>
    <property type="evidence" value="ECO:0007669"/>
    <property type="project" value="UniProtKB-KW"/>
</dbReference>
<dbReference type="InterPro" id="IPR045269">
    <property type="entry name" value="Atg1-like"/>
</dbReference>
<feature type="region of interest" description="Disordered" evidence="6">
    <location>
        <begin position="260"/>
        <end position="302"/>
    </location>
</feature>
<feature type="domain" description="Protein kinase" evidence="7">
    <location>
        <begin position="54"/>
        <end position="353"/>
    </location>
</feature>
<protein>
    <submittedName>
        <fullName evidence="8">Serine/threonine protein kinase</fullName>
        <ecNumber evidence="8">2.7.11.1</ecNumber>
    </submittedName>
</protein>
<dbReference type="OrthoDB" id="5476445at2"/>
<dbReference type="Proteomes" id="UP000036367">
    <property type="component" value="Unassembled WGS sequence"/>
</dbReference>
<dbReference type="Gene3D" id="1.10.510.10">
    <property type="entry name" value="Transferase(Phosphotransferase) domain 1"/>
    <property type="match status" value="1"/>
</dbReference>
<dbReference type="PATRIC" id="fig|595434.4.peg.3564"/>
<dbReference type="InterPro" id="IPR041664">
    <property type="entry name" value="AAA_16"/>
</dbReference>
<dbReference type="GO" id="GO:0016020">
    <property type="term" value="C:membrane"/>
    <property type="evidence" value="ECO:0007669"/>
    <property type="project" value="TreeGrafter"/>
</dbReference>
<evidence type="ECO:0000256" key="4">
    <source>
        <dbReference type="ARBA" id="ARBA00022840"/>
    </source>
</evidence>
<keyword evidence="2" id="KW-0547">Nucleotide-binding</keyword>
<dbReference type="SUPFAM" id="SSF52540">
    <property type="entry name" value="P-loop containing nucleoside triphosphate hydrolases"/>
    <property type="match status" value="1"/>
</dbReference>
<gene>
    <name evidence="8" type="ORF">RISK_003752</name>
</gene>
<keyword evidence="8" id="KW-0723">Serine/threonine-protein kinase</keyword>
<dbReference type="Pfam" id="PF13191">
    <property type="entry name" value="AAA_16"/>
    <property type="match status" value="1"/>
</dbReference>
<dbReference type="InterPro" id="IPR000719">
    <property type="entry name" value="Prot_kinase_dom"/>
</dbReference>
<evidence type="ECO:0000256" key="2">
    <source>
        <dbReference type="ARBA" id="ARBA00022741"/>
    </source>
</evidence>
<evidence type="ECO:0000256" key="6">
    <source>
        <dbReference type="SAM" id="MobiDB-lite"/>
    </source>
</evidence>
<dbReference type="GO" id="GO:0000407">
    <property type="term" value="C:phagophore assembly site"/>
    <property type="evidence" value="ECO:0007669"/>
    <property type="project" value="TreeGrafter"/>
</dbReference>
<dbReference type="PANTHER" id="PTHR24348">
    <property type="entry name" value="SERINE/THREONINE-PROTEIN KINASE UNC-51-RELATED"/>
    <property type="match status" value="1"/>
</dbReference>
<dbReference type="GO" id="GO:0005829">
    <property type="term" value="C:cytosol"/>
    <property type="evidence" value="ECO:0007669"/>
    <property type="project" value="TreeGrafter"/>
</dbReference>
<keyword evidence="4" id="KW-0067">ATP-binding</keyword>
<dbReference type="STRING" id="595434.RISK_003752"/>
<keyword evidence="5" id="KW-0175">Coiled coil</keyword>
<dbReference type="PANTHER" id="PTHR24348:SF22">
    <property type="entry name" value="NON-SPECIFIC SERINE_THREONINE PROTEIN KINASE"/>
    <property type="match status" value="1"/>
</dbReference>
<comment type="caution">
    <text evidence="8">The sequence shown here is derived from an EMBL/GenBank/DDBJ whole genome shotgun (WGS) entry which is preliminary data.</text>
</comment>
<evidence type="ECO:0000259" key="7">
    <source>
        <dbReference type="PROSITE" id="PS50011"/>
    </source>
</evidence>
<keyword evidence="3 8" id="KW-0418">Kinase</keyword>
<feature type="coiled-coil region" evidence="5">
    <location>
        <begin position="1183"/>
        <end position="1217"/>
    </location>
</feature>
<reference evidence="8" key="1">
    <citation type="submission" date="2015-05" db="EMBL/GenBank/DDBJ databases">
        <title>Permanent draft genome of Rhodopirellula islandicus K833.</title>
        <authorList>
            <person name="Kizina J."/>
            <person name="Richter M."/>
            <person name="Glockner F.O."/>
            <person name="Harder J."/>
        </authorList>
    </citation>
    <scope>NUCLEOTIDE SEQUENCE [LARGE SCALE GENOMIC DNA]</scope>
    <source>
        <strain evidence="8">K833</strain>
    </source>
</reference>
<evidence type="ECO:0000313" key="9">
    <source>
        <dbReference type="Proteomes" id="UP000036367"/>
    </source>
</evidence>
<sequence length="1302" mass="146986">MSKWEDYTGDEWMRPLASQDTRTKHLLDRETQGIKPRPRLQPPPFQTGDTWGDFILEEWLGSGTHGWVFAAREQATNKPVALKILALEDEPGTTLAKTGFRRMAKLNHRNLMQLHGIHQHEKCVAFSMERIDGSNLTAAIRCWRDLPLQQACENVIEMVRQVGSAIGWMHARELVHRDLKPSNIMVTNDCQRFVVIDYDSAGKFQEHDAESMRAYLIWTPMYVAPEVLVRQRHSPSSDVFSLGMVVLEALRVFTAAQYRREEHRREETHQDEIHRDEYPDNASLPTDGSDESLGIQRDKSNEEQDRMLITKAVRGLHPDIPADLIDTLDEMLAPNEADRPMAMTLARIGRPLEAMQMTRITDVSSSRLREATQHIRHDELARIHRWSHLVLGGQTQRLHLSGDSGIGKSTLLDVALSQLRSLSWAQVFVARCQQRDQKPLQAFSQISDEITMRFRGMDREPLQVDSVTVSLLTSILPGLAEVLEVDRSQPLLQTSPTRPGGLEAALKVCERLREYGPVFFVIDDVQWADRDTISVLDYLQSASLNRPKAPELQGFGLITVSRTSGDRQVTPPDETLELGPLPDETAIEMLVAEASKFELQIPEEHLTTLAQQIDGMPYRLDACLEELRPGGWLSDAIQKAESGGEGVAVPSMESLWQNRSERLRPGAMQWLRRIAAAGRQVPIEELRGWKEDTDDLNDQLDELQRHRLIVPGESSGPTVQIWHSRLGEKILAQMSEAEIRQLHADWAETLSHVRPDVASVIASHYQRAGLHESLGIWAKLAAEQAQQMYAHGEVASWYQVAADNSSGEQQIQYLKEASFAWHRSGRLNRAAEAHEALAKLLPGHASVEHQMHRVECLIRSGEFSDASRLVEPLIDQLGLPRLKSKWAFNLSVMWRIIRLLPMQRDLSVVLDQPTPARTWKQGCQIEACVRLIRPLSIINNNIAMEWALFAARQVRLLGTAGERLQLGVGETVFSSYNPGRSRQRASQSLQRMLGALRPEDDPSWHGDVNAGLAWNAAMDGRYADALEPCTKAKQFYGLSEHAKSFEIAHTSYVELASFFQCGKILEMRRTVADMQAEGRTTNDQFVTIMGTLGYASVAFFSDNDMARMDLASDRVRECMKHVGATSFLFVQQFKDVLRDLYSADVTNGASKLDLLPRQMRSYDLNRVQMIRINFTEFVCLLSLQALSCQVKTAENALRNALQKLRREKSEFANMKANFYQGIHMARSSVSGMDNHARQLLTSAAAKAKELQLTPYVLAANDELKWLDSVDQESDLEAYLADEGVVAPSRFARLYRGVDRPGR</sequence>
<dbReference type="GO" id="GO:0005776">
    <property type="term" value="C:autophagosome"/>
    <property type="evidence" value="ECO:0007669"/>
    <property type="project" value="TreeGrafter"/>
</dbReference>
<keyword evidence="1 8" id="KW-0808">Transferase</keyword>
<dbReference type="InterPro" id="IPR008271">
    <property type="entry name" value="Ser/Thr_kinase_AS"/>
</dbReference>
<dbReference type="InterPro" id="IPR011009">
    <property type="entry name" value="Kinase-like_dom_sf"/>
</dbReference>
<evidence type="ECO:0000313" key="8">
    <source>
        <dbReference type="EMBL" id="KLU04166.1"/>
    </source>
</evidence>
<accession>A0A0J1BCD0</accession>
<dbReference type="SUPFAM" id="SSF56112">
    <property type="entry name" value="Protein kinase-like (PK-like)"/>
    <property type="match status" value="1"/>
</dbReference>
<dbReference type="Pfam" id="PF00069">
    <property type="entry name" value="Pkinase"/>
    <property type="match status" value="1"/>
</dbReference>
<dbReference type="EC" id="2.7.11.1" evidence="8"/>
<organism evidence="8 9">
    <name type="scientific">Rhodopirellula islandica</name>
    <dbReference type="NCBI Taxonomy" id="595434"/>
    <lineage>
        <taxon>Bacteria</taxon>
        <taxon>Pseudomonadati</taxon>
        <taxon>Planctomycetota</taxon>
        <taxon>Planctomycetia</taxon>
        <taxon>Pirellulales</taxon>
        <taxon>Pirellulaceae</taxon>
        <taxon>Rhodopirellula</taxon>
    </lineage>
</organism>
<dbReference type="PROSITE" id="PS50011">
    <property type="entry name" value="PROTEIN_KINASE_DOM"/>
    <property type="match status" value="1"/>
</dbReference>
<name>A0A0J1BCD0_RHOIS</name>
<keyword evidence="9" id="KW-1185">Reference proteome</keyword>
<dbReference type="CDD" id="cd14014">
    <property type="entry name" value="STKc_PknB_like"/>
    <property type="match status" value="1"/>
</dbReference>
<dbReference type="EMBL" id="LECT01000029">
    <property type="protein sequence ID" value="KLU04166.1"/>
    <property type="molecule type" value="Genomic_DNA"/>
</dbReference>